<keyword evidence="2" id="KW-0436">Ligase</keyword>
<dbReference type="Pfam" id="PF01068">
    <property type="entry name" value="DNA_ligase_A_M"/>
    <property type="match status" value="1"/>
</dbReference>
<dbReference type="Proteomes" id="UP000034588">
    <property type="component" value="Unassembled WGS sequence"/>
</dbReference>
<dbReference type="Gene3D" id="3.30.470.30">
    <property type="entry name" value="DNA ligase/mRNA capping enzyme"/>
    <property type="match status" value="1"/>
</dbReference>
<dbReference type="PANTHER" id="PTHR42891:SF1">
    <property type="entry name" value="D-GLYCERO-BETA-D-MANNO-HEPTOSE-1,7-BISPHOSPHATE 7-PHOSPHATASE"/>
    <property type="match status" value="1"/>
</dbReference>
<evidence type="ECO:0000313" key="2">
    <source>
        <dbReference type="EMBL" id="KKW13138.1"/>
    </source>
</evidence>
<dbReference type="Pfam" id="PF08645">
    <property type="entry name" value="PNK3P"/>
    <property type="match status" value="1"/>
</dbReference>
<dbReference type="PANTHER" id="PTHR42891">
    <property type="entry name" value="D-GLYCERO-BETA-D-MANNO-HEPTOSE-1,7-BISPHOSPHATE 7-PHOSPHATASE"/>
    <property type="match status" value="1"/>
</dbReference>
<dbReference type="SUPFAM" id="SSF56784">
    <property type="entry name" value="HAD-like"/>
    <property type="match status" value="1"/>
</dbReference>
<gene>
    <name evidence="2" type="ORF">UY48_C0004G0013</name>
</gene>
<dbReference type="EMBL" id="LCQD01000004">
    <property type="protein sequence ID" value="KKW13138.1"/>
    <property type="molecule type" value="Genomic_DNA"/>
</dbReference>
<evidence type="ECO:0000259" key="1">
    <source>
        <dbReference type="PROSITE" id="PS50160"/>
    </source>
</evidence>
<sequence length="1371" mass="152048">MRGIILPQSIIDAILDGQPLLPFHKDLEPGVYGLINEGVVRAEVELGPGRQLSKSQIKKLKAEVGLTDEIFKGRSIFVYAIKAASGLEDQLVASQGAGDLVDYMAYAPQHAALFVDLDGTLRRSTGDLPFPRSASEVQILPGVAAALKFWRDRGYALLGVTNQSGIALGTITEEQFWDGYRAMQEQLGAGALDDVRVATGDVHSLERKPHPTLGWELAEQYQISLVHSFFAGDKDTDAWFAENLGLEFIPARNITAFEPPLVELPLVPFTRKLAKFQRDEDLTKLSMEDLVGAHFYAHSAHNRLASGECFGDWSSEDIEGYHDKVAAEFERRQIKHTSPLKGLPLPAFYLQQHIEAHTRSDETLHAKAVEGLLTLGLEHPGEDVDKSLDLLWVEKGGFLSIGSSGVEMSEDEVAVDQVLNAFSGKQALLRRPLVSLTGGVVNRKTTKGDVDIHLNYNADELGDRLDYLLKWRLLRALPPDIAKKVHFIHDGEDHGPIGPHVPLYSLALEPIPPEQIQMSLNKSASPGVFFRMAKPLRPSKESEAQTMDSFVQYFQGKQGPWEITKKYDGVHGQIHVGKKIYTEEGRDITAKLPSIMKTFEDVFPGAILDVEIEMWTGRTHLPRVQVAGYLSSKAVDDSRVVVTVFDIMHDGQKDVTGLPLSDRRQILATRPWPQSTMGIPSAGVNLAPVINVSGAEELGKNTKQISRMPGSEGVVAKLMSSVFPEGNETNDWVKYHKAAWVTAVVIEAIPTKNGAFTHRYGLVRGGKKMMNQPVKAGAYSVYELGRTFASKEKMTPGSLFTLEFETLNYVETDQGVEASLWAPRPVKNIAPKDAPDSVGAAMKIAESIGVLSGGSAEDRADLDLALTPALKSLPQISSGSYLQLSDEIFSLAPAVDAVALCQSFKDAGAICELPVGKSDGITSSSFPEGAALQPSQGYQENEEPSQWVSDWLKEHGVADNKLPRSKADETDLYLSNPSDDKVYRYVIQRHFRGKTEHMDLRMEHGQNYLIGWTIADLIQGAIAEPILTLDAARRVSQNAFKVDLGSGEFVTRPPQPGHDEGVRAEIIARRKKAIPPHWLEYEGVVPPRKEDPDSPGATKEYPGVYLIADKGEASFGAQKADFHEYFLTGKLQGRLIFRQLATDAIKRIVPAADADFRSELAWLCIQPEDQEPYVLSARAINQKWMPPQGVSALPPWVKERVPDDLRYWEEANPEKAREMRDALREQNLEFTKGQKEHEFRWSVQRQIYQGSLSVREGPTLTQWHLSLQNGRKEHFVGEGPNPFKSIEGSLILTDDYPWDKMFFEGVAPPGSELNDTKETRSLIRLWDHGHGEWIEDGSEHKKIRLDGESINGVFDLARTDAGTWRIRRDNA</sequence>
<dbReference type="GO" id="GO:0006281">
    <property type="term" value="P:DNA repair"/>
    <property type="evidence" value="ECO:0007669"/>
    <property type="project" value="InterPro"/>
</dbReference>
<dbReference type="InterPro" id="IPR006549">
    <property type="entry name" value="HAD-SF_hydro_IIIA"/>
</dbReference>
<reference evidence="2 3" key="1">
    <citation type="journal article" date="2015" name="Nature">
        <title>rRNA introns, odd ribosomes, and small enigmatic genomes across a large radiation of phyla.</title>
        <authorList>
            <person name="Brown C.T."/>
            <person name="Hug L.A."/>
            <person name="Thomas B.C."/>
            <person name="Sharon I."/>
            <person name="Castelle C.J."/>
            <person name="Singh A."/>
            <person name="Wilkins M.J."/>
            <person name="Williams K.H."/>
            <person name="Banfield J.F."/>
        </authorList>
    </citation>
    <scope>NUCLEOTIDE SEQUENCE [LARGE SCALE GENOMIC DNA]</scope>
</reference>
<protein>
    <submittedName>
        <fullName evidence="2">Polymerase LigD, ligase domain protein</fullName>
    </submittedName>
</protein>
<dbReference type="GO" id="GO:0016791">
    <property type="term" value="F:phosphatase activity"/>
    <property type="evidence" value="ECO:0007669"/>
    <property type="project" value="InterPro"/>
</dbReference>
<feature type="domain" description="ATP-dependent DNA ligase family profile" evidence="1">
    <location>
        <begin position="633"/>
        <end position="780"/>
    </location>
</feature>
<dbReference type="GO" id="GO:0005975">
    <property type="term" value="P:carbohydrate metabolic process"/>
    <property type="evidence" value="ECO:0007669"/>
    <property type="project" value="InterPro"/>
</dbReference>
<dbReference type="InterPro" id="IPR012310">
    <property type="entry name" value="DNA_ligase_ATP-dep_cent"/>
</dbReference>
<evidence type="ECO:0000313" key="3">
    <source>
        <dbReference type="Proteomes" id="UP000034588"/>
    </source>
</evidence>
<dbReference type="PROSITE" id="PS50160">
    <property type="entry name" value="DNA_LIGASE_A3"/>
    <property type="match status" value="1"/>
</dbReference>
<dbReference type="GO" id="GO:0003910">
    <property type="term" value="F:DNA ligase (ATP) activity"/>
    <property type="evidence" value="ECO:0007669"/>
    <property type="project" value="InterPro"/>
</dbReference>
<dbReference type="InterPro" id="IPR004446">
    <property type="entry name" value="Heptose_bisP_phosphatase"/>
</dbReference>
<dbReference type="GO" id="GO:0005524">
    <property type="term" value="F:ATP binding"/>
    <property type="evidence" value="ECO:0007669"/>
    <property type="project" value="InterPro"/>
</dbReference>
<proteinExistence type="predicted"/>
<organism evidence="2 3">
    <name type="scientific">Candidatus Gottesmanbacteria bacterium GW2011_GWB1_49_7</name>
    <dbReference type="NCBI Taxonomy" id="1618448"/>
    <lineage>
        <taxon>Bacteria</taxon>
        <taxon>Candidatus Gottesmaniibacteriota</taxon>
    </lineage>
</organism>
<dbReference type="InterPro" id="IPR013954">
    <property type="entry name" value="PNK3P"/>
</dbReference>
<dbReference type="Gene3D" id="3.40.50.1000">
    <property type="entry name" value="HAD superfamily/HAD-like"/>
    <property type="match status" value="1"/>
</dbReference>
<comment type="caution">
    <text evidence="2">The sequence shown here is derived from an EMBL/GenBank/DDBJ whole genome shotgun (WGS) entry which is preliminary data.</text>
</comment>
<accession>A0A0G1W373</accession>
<dbReference type="SUPFAM" id="SSF56091">
    <property type="entry name" value="DNA ligase/mRNA capping enzyme, catalytic domain"/>
    <property type="match status" value="1"/>
</dbReference>
<dbReference type="NCBIfam" id="TIGR01662">
    <property type="entry name" value="HAD-SF-IIIA"/>
    <property type="match status" value="1"/>
</dbReference>
<dbReference type="InterPro" id="IPR036412">
    <property type="entry name" value="HAD-like_sf"/>
</dbReference>
<dbReference type="GO" id="GO:0006310">
    <property type="term" value="P:DNA recombination"/>
    <property type="evidence" value="ECO:0007669"/>
    <property type="project" value="InterPro"/>
</dbReference>
<dbReference type="InterPro" id="IPR023214">
    <property type="entry name" value="HAD_sf"/>
</dbReference>
<name>A0A0G1W373_9BACT</name>